<dbReference type="OrthoDB" id="2061789at2"/>
<comment type="caution">
    <text evidence="1">The sequence shown here is derived from an EMBL/GenBank/DDBJ whole genome shotgun (WGS) entry which is preliminary data.</text>
</comment>
<accession>A0A412IRU9</accession>
<dbReference type="Proteomes" id="UP000283295">
    <property type="component" value="Unassembled WGS sequence"/>
</dbReference>
<proteinExistence type="predicted"/>
<organism evidence="1 2">
    <name type="scientific">Coprococcus eutactus</name>
    <dbReference type="NCBI Taxonomy" id="33043"/>
    <lineage>
        <taxon>Bacteria</taxon>
        <taxon>Bacillati</taxon>
        <taxon>Bacillota</taxon>
        <taxon>Clostridia</taxon>
        <taxon>Lachnospirales</taxon>
        <taxon>Lachnospiraceae</taxon>
        <taxon>Coprococcus</taxon>
    </lineage>
</organism>
<evidence type="ECO:0000313" key="1">
    <source>
        <dbReference type="EMBL" id="RGS42825.1"/>
    </source>
</evidence>
<gene>
    <name evidence="1" type="ORF">DWX94_07495</name>
</gene>
<dbReference type="EMBL" id="QRVK01000015">
    <property type="protein sequence ID" value="RGS42825.1"/>
    <property type="molecule type" value="Genomic_DNA"/>
</dbReference>
<evidence type="ECO:0000313" key="2">
    <source>
        <dbReference type="Proteomes" id="UP000283295"/>
    </source>
</evidence>
<sequence>MNKTTKAKYDMAEKMLKVNISLDEVALMTELPMETLKKIEKEIQKDGLVTRQDVKDVDLDSGYLI</sequence>
<dbReference type="AlphaFoldDB" id="A0A412IRU9"/>
<protein>
    <submittedName>
        <fullName evidence="1">Uncharacterized protein</fullName>
    </submittedName>
</protein>
<reference evidence="1 2" key="1">
    <citation type="submission" date="2018-08" db="EMBL/GenBank/DDBJ databases">
        <title>A genome reference for cultivated species of the human gut microbiota.</title>
        <authorList>
            <person name="Zou Y."/>
            <person name="Xue W."/>
            <person name="Luo G."/>
        </authorList>
    </citation>
    <scope>NUCLEOTIDE SEQUENCE [LARGE SCALE GENOMIC DNA]</scope>
    <source>
        <strain evidence="1 2">AF22-21</strain>
    </source>
</reference>
<name>A0A412IRU9_9FIRM</name>